<sequence>MQAFGGPWGKTNYSNLPQNEQLTQEIKDFVKWIEPTPDEAQIRYFTIMKYTKYIEYLFNSSNVETFNKKGYKNKKYSVTVVGQGSSFTKCYIPSSDIDLIVLGLSDDVNISDCLYKIVNQLWHSRLINNAIVLKHAKVPIAKIVDRQFDMHIDISVGQINGALNIPRVLNYFSIYPLLRSILLFMKVFTFINDIHDPAKGGFGSNHMMLIIIFVIQQNPDIKTEGDLLIAVFEFLASKMNLFLTGISTNSGGHFFSKFQIEFEERWPHSIICQDPQYPENFYGIRSKQSLTLVENCRKALNIIRLFSTQQNKQTSPKSNTPNFFSKKAALSNDDSDNTPEVQSDGDSDVDLNSNSDDTSNSDSVQILNTDSIDTDDSDVIEINGPTILSRILDGISVITERRKEFKEFAALWRLPAREYNAKMATRDQLLRSKSTPNLKKEKDKISKKNEERKLRNLEFLNSRNMKNNKKFNQKNSDNKNRANQDNKNHQQPHSNQKNRRQNDKHSDKRKTDRNQDNNNRSNKNHNEKNNEYKYPRDFGRNSRDKKKPYKR</sequence>
<feature type="compositionally biased region" description="Polar residues" evidence="1">
    <location>
        <begin position="311"/>
        <end position="323"/>
    </location>
</feature>
<dbReference type="Pfam" id="PF22600">
    <property type="entry name" value="MTPAP-like_central"/>
    <property type="match status" value="1"/>
</dbReference>
<dbReference type="PANTHER" id="PTHR23092:SF15">
    <property type="entry name" value="INACTIVE NON-CANONICAL POLY(A) RNA POLYMERASE PROTEIN TRF4-2-RELATED"/>
    <property type="match status" value="1"/>
</dbReference>
<dbReference type="EMBL" id="JAPFFF010000023">
    <property type="protein sequence ID" value="KAK8852447.1"/>
    <property type="molecule type" value="Genomic_DNA"/>
</dbReference>
<keyword evidence="4" id="KW-1185">Reference proteome</keyword>
<feature type="compositionally biased region" description="Low complexity" evidence="1">
    <location>
        <begin position="350"/>
        <end position="363"/>
    </location>
</feature>
<feature type="compositionally biased region" description="Basic and acidic residues" evidence="1">
    <location>
        <begin position="476"/>
        <end position="488"/>
    </location>
</feature>
<feature type="region of interest" description="Disordered" evidence="1">
    <location>
        <begin position="311"/>
        <end position="370"/>
    </location>
</feature>
<evidence type="ECO:0000256" key="1">
    <source>
        <dbReference type="SAM" id="MobiDB-lite"/>
    </source>
</evidence>
<reference evidence="3 4" key="1">
    <citation type="submission" date="2024-04" db="EMBL/GenBank/DDBJ databases">
        <title>Tritrichomonas musculus Genome.</title>
        <authorList>
            <person name="Alves-Ferreira E."/>
            <person name="Grigg M."/>
            <person name="Lorenzi H."/>
            <person name="Galac M."/>
        </authorList>
    </citation>
    <scope>NUCLEOTIDE SEQUENCE [LARGE SCALE GENOMIC DNA]</scope>
    <source>
        <strain evidence="3 4">EAF2021</strain>
    </source>
</reference>
<dbReference type="InterPro" id="IPR043519">
    <property type="entry name" value="NT_sf"/>
</dbReference>
<dbReference type="InterPro" id="IPR045862">
    <property type="entry name" value="Trf4-like"/>
</dbReference>
<evidence type="ECO:0000313" key="3">
    <source>
        <dbReference type="EMBL" id="KAK8852447.1"/>
    </source>
</evidence>
<evidence type="ECO:0000259" key="2">
    <source>
        <dbReference type="Pfam" id="PF22600"/>
    </source>
</evidence>
<accession>A0ABR2HV83</accession>
<dbReference type="CDD" id="cd05402">
    <property type="entry name" value="NT_PAP_TUTase"/>
    <property type="match status" value="1"/>
</dbReference>
<comment type="caution">
    <text evidence="3">The sequence shown here is derived from an EMBL/GenBank/DDBJ whole genome shotgun (WGS) entry which is preliminary data.</text>
</comment>
<feature type="compositionally biased region" description="Acidic residues" evidence="1">
    <location>
        <begin position="333"/>
        <end position="349"/>
    </location>
</feature>
<proteinExistence type="predicted"/>
<protein>
    <recommendedName>
        <fullName evidence="2">Poly(A) RNA polymerase mitochondrial-like central palm domain-containing protein</fullName>
    </recommendedName>
</protein>
<dbReference type="SUPFAM" id="SSF81631">
    <property type="entry name" value="PAP/OAS1 substrate-binding domain"/>
    <property type="match status" value="1"/>
</dbReference>
<feature type="compositionally biased region" description="Basic and acidic residues" evidence="1">
    <location>
        <begin position="438"/>
        <end position="456"/>
    </location>
</feature>
<name>A0ABR2HV83_9EUKA</name>
<dbReference type="SUPFAM" id="SSF81301">
    <property type="entry name" value="Nucleotidyltransferase"/>
    <property type="match status" value="1"/>
</dbReference>
<feature type="compositionally biased region" description="Basic and acidic residues" evidence="1">
    <location>
        <begin position="500"/>
        <end position="515"/>
    </location>
</feature>
<feature type="compositionally biased region" description="Basic and acidic residues" evidence="1">
    <location>
        <begin position="524"/>
        <end position="542"/>
    </location>
</feature>
<evidence type="ECO:0000313" key="4">
    <source>
        <dbReference type="Proteomes" id="UP001470230"/>
    </source>
</evidence>
<dbReference type="Proteomes" id="UP001470230">
    <property type="component" value="Unassembled WGS sequence"/>
</dbReference>
<feature type="region of interest" description="Disordered" evidence="1">
    <location>
        <begin position="429"/>
        <end position="551"/>
    </location>
</feature>
<dbReference type="Gene3D" id="1.10.1410.10">
    <property type="match status" value="1"/>
</dbReference>
<dbReference type="InterPro" id="IPR054708">
    <property type="entry name" value="MTPAP-like_central"/>
</dbReference>
<feature type="domain" description="Poly(A) RNA polymerase mitochondrial-like central palm" evidence="2">
    <location>
        <begin position="23"/>
        <end position="164"/>
    </location>
</feature>
<organism evidence="3 4">
    <name type="scientific">Tritrichomonas musculus</name>
    <dbReference type="NCBI Taxonomy" id="1915356"/>
    <lineage>
        <taxon>Eukaryota</taxon>
        <taxon>Metamonada</taxon>
        <taxon>Parabasalia</taxon>
        <taxon>Tritrichomonadida</taxon>
        <taxon>Tritrichomonadidae</taxon>
        <taxon>Tritrichomonas</taxon>
    </lineage>
</organism>
<dbReference type="PANTHER" id="PTHR23092">
    <property type="entry name" value="POLY(A) RNA POLYMERASE"/>
    <property type="match status" value="1"/>
</dbReference>
<dbReference type="Gene3D" id="3.30.460.10">
    <property type="entry name" value="Beta Polymerase, domain 2"/>
    <property type="match status" value="1"/>
</dbReference>
<gene>
    <name evidence="3" type="ORF">M9Y10_017423</name>
</gene>